<proteinExistence type="predicted"/>
<dbReference type="EMBL" id="GBRH01250805">
    <property type="protein sequence ID" value="JAD47090.1"/>
    <property type="molecule type" value="Transcribed_RNA"/>
</dbReference>
<dbReference type="AlphaFoldDB" id="A0A0A9ADS2"/>
<sequence length="17" mass="2008">MWCCWVCPDRMTCAFVG</sequence>
<reference evidence="1" key="1">
    <citation type="submission" date="2014-09" db="EMBL/GenBank/DDBJ databases">
        <authorList>
            <person name="Magalhaes I.L.F."/>
            <person name="Oliveira U."/>
            <person name="Santos F.R."/>
            <person name="Vidigal T.H.D.A."/>
            <person name="Brescovit A.D."/>
            <person name="Santos A.J."/>
        </authorList>
    </citation>
    <scope>NUCLEOTIDE SEQUENCE</scope>
    <source>
        <tissue evidence="1">Shoot tissue taken approximately 20 cm above the soil surface</tissue>
    </source>
</reference>
<name>A0A0A9ADS2_ARUDO</name>
<organism evidence="1">
    <name type="scientific">Arundo donax</name>
    <name type="common">Giant reed</name>
    <name type="synonym">Donax arundinaceus</name>
    <dbReference type="NCBI Taxonomy" id="35708"/>
    <lineage>
        <taxon>Eukaryota</taxon>
        <taxon>Viridiplantae</taxon>
        <taxon>Streptophyta</taxon>
        <taxon>Embryophyta</taxon>
        <taxon>Tracheophyta</taxon>
        <taxon>Spermatophyta</taxon>
        <taxon>Magnoliopsida</taxon>
        <taxon>Liliopsida</taxon>
        <taxon>Poales</taxon>
        <taxon>Poaceae</taxon>
        <taxon>PACMAD clade</taxon>
        <taxon>Arundinoideae</taxon>
        <taxon>Arundineae</taxon>
        <taxon>Arundo</taxon>
    </lineage>
</organism>
<protein>
    <submittedName>
        <fullName evidence="1">Uncharacterized protein</fullName>
    </submittedName>
</protein>
<evidence type="ECO:0000313" key="1">
    <source>
        <dbReference type="EMBL" id="JAD47090.1"/>
    </source>
</evidence>
<reference evidence="1" key="2">
    <citation type="journal article" date="2015" name="Data Brief">
        <title>Shoot transcriptome of the giant reed, Arundo donax.</title>
        <authorList>
            <person name="Barrero R.A."/>
            <person name="Guerrero F.D."/>
            <person name="Moolhuijzen P."/>
            <person name="Goolsby J.A."/>
            <person name="Tidwell J."/>
            <person name="Bellgard S.E."/>
            <person name="Bellgard M.I."/>
        </authorList>
    </citation>
    <scope>NUCLEOTIDE SEQUENCE</scope>
    <source>
        <tissue evidence="1">Shoot tissue taken approximately 20 cm above the soil surface</tissue>
    </source>
</reference>
<accession>A0A0A9ADS2</accession>